<keyword evidence="2" id="KW-0132">Cell division</keyword>
<gene>
    <name evidence="10" type="ORF">MKK02DRAFT_23592</name>
</gene>
<feature type="domain" description="Anaphase-promoting complex subunit 1 beta-sandwich" evidence="9">
    <location>
        <begin position="1494"/>
        <end position="1575"/>
    </location>
</feature>
<evidence type="ECO:0000313" key="10">
    <source>
        <dbReference type="EMBL" id="KAI9637492.1"/>
    </source>
</evidence>
<keyword evidence="3" id="KW-0677">Repeat</keyword>
<dbReference type="PANTHER" id="PTHR12827:SF3">
    <property type="entry name" value="ANAPHASE-PROMOTING COMPLEX SUBUNIT 1"/>
    <property type="match status" value="1"/>
</dbReference>
<dbReference type="GO" id="GO:0007091">
    <property type="term" value="P:metaphase/anaphase transition of mitotic cell cycle"/>
    <property type="evidence" value="ECO:0007669"/>
    <property type="project" value="TreeGrafter"/>
</dbReference>
<dbReference type="EMBL" id="JAKWFO010000004">
    <property type="protein sequence ID" value="KAI9637492.1"/>
    <property type="molecule type" value="Genomic_DNA"/>
</dbReference>
<keyword evidence="11" id="KW-1185">Reference proteome</keyword>
<evidence type="ECO:0000259" key="7">
    <source>
        <dbReference type="Pfam" id="PF12859"/>
    </source>
</evidence>
<evidence type="ECO:0000259" key="9">
    <source>
        <dbReference type="Pfam" id="PF21282"/>
    </source>
</evidence>
<organism evidence="10 11">
    <name type="scientific">Dioszegia hungarica</name>
    <dbReference type="NCBI Taxonomy" id="4972"/>
    <lineage>
        <taxon>Eukaryota</taxon>
        <taxon>Fungi</taxon>
        <taxon>Dikarya</taxon>
        <taxon>Basidiomycota</taxon>
        <taxon>Agaricomycotina</taxon>
        <taxon>Tremellomycetes</taxon>
        <taxon>Tremellales</taxon>
        <taxon>Bulleribasidiaceae</taxon>
        <taxon>Dioszegia</taxon>
    </lineage>
</organism>
<evidence type="ECO:0000313" key="11">
    <source>
        <dbReference type="Proteomes" id="UP001164286"/>
    </source>
</evidence>
<name>A0AA38HCI0_9TREE</name>
<keyword evidence="4" id="KW-0498">Mitosis</keyword>
<dbReference type="RefSeq" id="XP_052947269.1">
    <property type="nucleotide sequence ID" value="XM_053086754.1"/>
</dbReference>
<dbReference type="Pfam" id="PF18122">
    <property type="entry name" value="APC1_C"/>
    <property type="match status" value="1"/>
</dbReference>
<dbReference type="GO" id="GO:0051301">
    <property type="term" value="P:cell division"/>
    <property type="evidence" value="ECO:0007669"/>
    <property type="project" value="UniProtKB-KW"/>
</dbReference>
<dbReference type="GeneID" id="77725955"/>
<sequence>MLIASLLGSPSSPGTLILDRQPEASSSRYPTFGSGGSSQPTRGRHVGDDGDELVWSGRRVIWSRGVQVHRQYSFEREEEDVAYALFAHFPSQATPAGKGKDVDLRLSDTFGPFHTSHTAKWGSPQPFTSTSSGKGSGPALVVFLQTRAHIYFPSGEDMSVHLPYVVERAWAPPLPQGGVMVQRILDRRERRRLGKSKSVLWGIDHKAGGGGAMSALDELADMEDDKPRQPRLSVLMGPLEELKAVVEGTVGLEGDGYRLLYADDIDSDRSVLFSAADPAIVILHSRKTGQLIFTRRVAVAISSIPEPAPPPSLTPRTMRPSDILAPEPAPARPRPSLRRNPSSFANEHRRTSGLADPLDRATRRAPRLSRAIEAHAGPGELQRTLDPQAPALPSTISKGKMKARVASSAEEKRRESGASVVMREDVDMGVRTALHRADEWDLRETTMLMGLDREESVRSEVVLDRIWAWTPPDEASIFITDNLSPSSVVSIPLTLPNSAEGDDVARKLASSLHVRLDPGEGIEAVDPAPGVVRLEEGEKGNFVAVMKNGDKMRWSADFTPKEGLARKAMEALSYAWPADAFFALKREILASGVADGDGWAVFNRTLRRCFGLAEERVASTASDKIVQQSTNSSDPLIARLAARHRSRAASRAHPGTESVQGDPTLDPALIPSALMALHLVGQDYRLGLGSQSNLKRVAEVVLALAVAVGRTDWWDYWMRIAPSNTARLSDKRMSIVTNRMIVADPAGYAVDTSLLDIYDQPPDILSYLTRRLSRPLKSFSSPSTSFSNTSEYGHPQPCVQTQLICEIFDRLGRPSHSQPGTDTVNRAYATVQFMVERQLGVEWLADRPACIALPILEMMKLCQAVPRRDMAGGVYELIGMVDLELQRSGGADLPDQPEHDNLEGMPSVGDLMRGTVQRVQQLGLPHVRFGADRRLREVERIMQASRIRTIALENKNGSDAEVGQYQQSMVNTIAQRTLAVLVGQGIFEYGTRNTAITGLWEIPLIELSVKLSPSNTLLKAQIHGEHVDWPCFHNGVSAGLSISADCKGIDSAWIVLNKPNPLNPEHGGLLLGLGLTGHLRKLKTYHAFPYMEARHDFTSVGLLLGLAGSYAGSEDILITKTLSLHTHALLPLGSMPLNASPIVQSSALVGLGLVYAGSKNLRMAEVTLGEVGRKEMGGIDNFSEYQEAYSFSAAAAFGLIMLGRGGQAASEVDRRMLGRLRRCIHGDGPDLRKGLVPIDTTITGAGATLALGLMYLKSNRTDIRDILEIPQSIHALDLMRPDLLLMRTFARGLIMWDSINAGMSWIEEQLPSFILSQVKGHKRVGGLELATDLAYINIVAGACLAIGLKFAGTASEMAHNNLMLLFHVLSRSAGSGGMAYEAKIRRSAARQALNVVTIAICCVMSGTGELQVLRRLRISHGQEGVGVTYGTHMAMHMSVGLLFLGRGQYTLGTSNLAIAAMSIAFFPRFMHTPDDNRAYPQAFRHLWALAAEPRCLMARDVDSGETVYLPIKVKLREGDTIRSQNLISPTLIAPFESLVSIEVDSPRYWPIVYDFTDPLHRAALVRTRTIHVKRRAGHQDYNSDPKGNRSIFIRAGGVTGFDLHYDLISPASPPSIPPAETLELVKQHSPTSYHGVLAGLMNGDTPYERFIRTVLLECVTLDKPLVLGVYMGLMAGDRGAEGMRHVEMLKHYYAKVWDAGGTPGGGERRIALLRPAFLAALARQGGEVDEEAERAYWVEQSWGEKAEQVAGWIVSEHVPSLPLLKAVKEKVRAEGSAGADQGVLAVKAREVAKVYEANLGRVWDLADDGKPAGREGGGWKAESVGRAVSAWLA</sequence>
<accession>A0AA38HCI0</accession>
<dbReference type="GO" id="GO:0005680">
    <property type="term" value="C:anaphase-promoting complex"/>
    <property type="evidence" value="ECO:0007669"/>
    <property type="project" value="InterPro"/>
</dbReference>
<evidence type="ECO:0000256" key="2">
    <source>
        <dbReference type="ARBA" id="ARBA00022618"/>
    </source>
</evidence>
<dbReference type="InterPro" id="IPR048971">
    <property type="entry name" value="Apc1_3rd"/>
</dbReference>
<protein>
    <submittedName>
        <fullName evidence="10">Negative regulator of mitosis</fullName>
    </submittedName>
</protein>
<evidence type="ECO:0000259" key="8">
    <source>
        <dbReference type="Pfam" id="PF18122"/>
    </source>
</evidence>
<feature type="region of interest" description="Disordered" evidence="6">
    <location>
        <begin position="305"/>
        <end position="418"/>
    </location>
</feature>
<evidence type="ECO:0000256" key="5">
    <source>
        <dbReference type="ARBA" id="ARBA00023306"/>
    </source>
</evidence>
<dbReference type="Pfam" id="PF12859">
    <property type="entry name" value="ANAPC1"/>
    <property type="match status" value="1"/>
</dbReference>
<dbReference type="GO" id="GO:0060090">
    <property type="term" value="F:molecular adaptor activity"/>
    <property type="evidence" value="ECO:0007669"/>
    <property type="project" value="TreeGrafter"/>
</dbReference>
<evidence type="ECO:0000256" key="4">
    <source>
        <dbReference type="ARBA" id="ARBA00022776"/>
    </source>
</evidence>
<evidence type="ECO:0000256" key="3">
    <source>
        <dbReference type="ARBA" id="ARBA00022737"/>
    </source>
</evidence>
<feature type="domain" description="Anaphase-promoting complex subunit 1 C-terminal" evidence="8">
    <location>
        <begin position="1643"/>
        <end position="1758"/>
    </location>
</feature>
<dbReference type="InterPro" id="IPR041221">
    <property type="entry name" value="APC1_C"/>
</dbReference>
<comment type="similarity">
    <text evidence="1">Belongs to the APC1 family.</text>
</comment>
<feature type="region of interest" description="Disordered" evidence="6">
    <location>
        <begin position="13"/>
        <end position="50"/>
    </location>
</feature>
<evidence type="ECO:0000256" key="6">
    <source>
        <dbReference type="SAM" id="MobiDB-lite"/>
    </source>
</evidence>
<dbReference type="InterPro" id="IPR011989">
    <property type="entry name" value="ARM-like"/>
</dbReference>
<dbReference type="GO" id="GO:0070979">
    <property type="term" value="P:protein K11-linked ubiquitination"/>
    <property type="evidence" value="ECO:0007669"/>
    <property type="project" value="TreeGrafter"/>
</dbReference>
<dbReference type="Gene3D" id="1.25.10.10">
    <property type="entry name" value="Leucine-rich Repeat Variant"/>
    <property type="match status" value="2"/>
</dbReference>
<dbReference type="PANTHER" id="PTHR12827">
    <property type="entry name" value="MEIOTIC CHECKPOINT REGULATOR TSG24 FAMILY MEMBER"/>
    <property type="match status" value="1"/>
</dbReference>
<feature type="domain" description="Anaphase-promoting complex subunit 1 N-terminal" evidence="7">
    <location>
        <begin position="48"/>
        <end position="251"/>
    </location>
</feature>
<dbReference type="GO" id="GO:0031145">
    <property type="term" value="P:anaphase-promoting complex-dependent catabolic process"/>
    <property type="evidence" value="ECO:0007669"/>
    <property type="project" value="TreeGrafter"/>
</dbReference>
<dbReference type="Proteomes" id="UP001164286">
    <property type="component" value="Unassembled WGS sequence"/>
</dbReference>
<comment type="caution">
    <text evidence="10">The sequence shown here is derived from an EMBL/GenBank/DDBJ whole genome shotgun (WGS) entry which is preliminary data.</text>
</comment>
<proteinExistence type="inferred from homology"/>
<reference evidence="10" key="1">
    <citation type="journal article" date="2022" name="G3 (Bethesda)">
        <title>High quality genome of the basidiomycete yeast Dioszegia hungarica PDD-24b-2 isolated from cloud water.</title>
        <authorList>
            <person name="Jarrige D."/>
            <person name="Haridas S."/>
            <person name="Bleykasten-Grosshans C."/>
            <person name="Joly M."/>
            <person name="Nadalig T."/>
            <person name="Sancelme M."/>
            <person name="Vuilleumier S."/>
            <person name="Grigoriev I.V."/>
            <person name="Amato P."/>
            <person name="Bringel F."/>
        </authorList>
    </citation>
    <scope>NUCLEOTIDE SEQUENCE</scope>
    <source>
        <strain evidence="10">PDD-24b-2</strain>
    </source>
</reference>
<keyword evidence="5" id="KW-0131">Cell cycle</keyword>
<feature type="region of interest" description="Disordered" evidence="6">
    <location>
        <begin position="115"/>
        <end position="134"/>
    </location>
</feature>
<feature type="compositionally biased region" description="Basic and acidic residues" evidence="6">
    <location>
        <begin position="409"/>
        <end position="418"/>
    </location>
</feature>
<dbReference type="InterPro" id="IPR049255">
    <property type="entry name" value="Apc1_N"/>
</dbReference>
<dbReference type="InterPro" id="IPR024990">
    <property type="entry name" value="Apc1"/>
</dbReference>
<dbReference type="Pfam" id="PF21282">
    <property type="entry name" value="APC1_3rd"/>
    <property type="match status" value="1"/>
</dbReference>
<evidence type="ECO:0000256" key="1">
    <source>
        <dbReference type="ARBA" id="ARBA00010547"/>
    </source>
</evidence>